<proteinExistence type="predicted"/>
<protein>
    <recommendedName>
        <fullName evidence="4">DUF4383 domain-containing protein</fullName>
    </recommendedName>
</protein>
<keyword evidence="1" id="KW-0472">Membrane</keyword>
<evidence type="ECO:0000313" key="2">
    <source>
        <dbReference type="EMBL" id="GMA95215.1"/>
    </source>
</evidence>
<keyword evidence="1" id="KW-1133">Transmembrane helix</keyword>
<feature type="transmembrane region" description="Helical" evidence="1">
    <location>
        <begin position="70"/>
        <end position="89"/>
    </location>
</feature>
<accession>A0ABQ6K8B4</accession>
<organism evidence="2 3">
    <name type="scientific">Pseudolysinimonas kribbensis</name>
    <dbReference type="NCBI Taxonomy" id="433641"/>
    <lineage>
        <taxon>Bacteria</taxon>
        <taxon>Bacillati</taxon>
        <taxon>Actinomycetota</taxon>
        <taxon>Actinomycetes</taxon>
        <taxon>Micrococcales</taxon>
        <taxon>Microbacteriaceae</taxon>
        <taxon>Pseudolysinimonas</taxon>
    </lineage>
</organism>
<feature type="transmembrane region" description="Helical" evidence="1">
    <location>
        <begin position="141"/>
        <end position="160"/>
    </location>
</feature>
<keyword evidence="3" id="KW-1185">Reference proteome</keyword>
<comment type="caution">
    <text evidence="2">The sequence shown here is derived from an EMBL/GenBank/DDBJ whole genome shotgun (WGS) entry which is preliminary data.</text>
</comment>
<name>A0ABQ6K8B4_9MICO</name>
<dbReference type="Pfam" id="PF14325">
    <property type="entry name" value="DUF4383"/>
    <property type="match status" value="1"/>
</dbReference>
<evidence type="ECO:0000313" key="3">
    <source>
        <dbReference type="Proteomes" id="UP001157034"/>
    </source>
</evidence>
<evidence type="ECO:0008006" key="4">
    <source>
        <dbReference type="Google" id="ProtNLM"/>
    </source>
</evidence>
<feature type="transmembrane region" description="Helical" evidence="1">
    <location>
        <begin position="109"/>
        <end position="129"/>
    </location>
</feature>
<feature type="transmembrane region" description="Helical" evidence="1">
    <location>
        <begin position="172"/>
        <end position="188"/>
    </location>
</feature>
<gene>
    <name evidence="2" type="ORF">GCM10025881_20390</name>
</gene>
<evidence type="ECO:0000256" key="1">
    <source>
        <dbReference type="SAM" id="Phobius"/>
    </source>
</evidence>
<reference evidence="3" key="1">
    <citation type="journal article" date="2019" name="Int. J. Syst. Evol. Microbiol.">
        <title>The Global Catalogue of Microorganisms (GCM) 10K type strain sequencing project: providing services to taxonomists for standard genome sequencing and annotation.</title>
        <authorList>
            <consortium name="The Broad Institute Genomics Platform"/>
            <consortium name="The Broad Institute Genome Sequencing Center for Infectious Disease"/>
            <person name="Wu L."/>
            <person name="Ma J."/>
        </authorList>
    </citation>
    <scope>NUCLEOTIDE SEQUENCE [LARGE SCALE GENOMIC DNA]</scope>
    <source>
        <strain evidence="3">NBRC 108894</strain>
    </source>
</reference>
<dbReference type="Proteomes" id="UP001157034">
    <property type="component" value="Unassembled WGS sequence"/>
</dbReference>
<keyword evidence="1" id="KW-0812">Transmembrane</keyword>
<dbReference type="EMBL" id="BSVB01000001">
    <property type="protein sequence ID" value="GMA95215.1"/>
    <property type="molecule type" value="Genomic_DNA"/>
</dbReference>
<sequence length="198" mass="20221">MFIASEPAAVSEVGNRTSCVVTAVIVVMRNPVGMVGGALIVWSPHTIGAASDDDAETHGDADRMRSPNRLLGTVLGAVHLVVGVAGFFVPGSTSFFDRHGGLLFGLLRVNPALDVLHVLVGAALLLAALTRLRAAKAVNTIAGLIFFVVGVAGLFIVGNGANVLSLNGDDNVLHFASAAILLAVGLGVDRDVHTPVTG</sequence>